<proteinExistence type="inferred from homology"/>
<dbReference type="RefSeq" id="XP_062786432.1">
    <property type="nucleotide sequence ID" value="XM_062930381.1"/>
</dbReference>
<dbReference type="GO" id="GO:0016491">
    <property type="term" value="F:oxidoreductase activity"/>
    <property type="evidence" value="ECO:0007669"/>
    <property type="project" value="InterPro"/>
</dbReference>
<dbReference type="AlphaFoldDB" id="A0AAX4J1H1"/>
<evidence type="ECO:0000313" key="3">
    <source>
        <dbReference type="Proteomes" id="UP001322277"/>
    </source>
</evidence>
<dbReference type="PANTHER" id="PTHR34598">
    <property type="entry name" value="BLL6449 PROTEIN"/>
    <property type="match status" value="1"/>
</dbReference>
<dbReference type="Proteomes" id="UP001322277">
    <property type="component" value="Chromosome 9"/>
</dbReference>
<evidence type="ECO:0000313" key="2">
    <source>
        <dbReference type="EMBL" id="WQF89211.1"/>
    </source>
</evidence>
<name>A0AAX4J1H1_9PEZI</name>
<dbReference type="KEGG" id="cdet:87950725"/>
<evidence type="ECO:0000256" key="1">
    <source>
        <dbReference type="ARBA" id="ARBA00023604"/>
    </source>
</evidence>
<comment type="similarity">
    <text evidence="1">Belongs to the asaB hydroxylase/desaturase family.</text>
</comment>
<dbReference type="NCBIfam" id="NF041278">
    <property type="entry name" value="CmcJ_NvfI_EfuI"/>
    <property type="match status" value="1"/>
</dbReference>
<reference evidence="3" key="1">
    <citation type="journal article" date="2023" name="bioRxiv">
        <title>Complete genome of the Medicago anthracnose fungus, Colletotrichum destructivum, reveals a mini-chromosome-like region within a core chromosome.</title>
        <authorList>
            <person name="Lapalu N."/>
            <person name="Simon A."/>
            <person name="Lu A."/>
            <person name="Plaumann P.-L."/>
            <person name="Amselem J."/>
            <person name="Pigne S."/>
            <person name="Auger A."/>
            <person name="Koch C."/>
            <person name="Dallery J.-F."/>
            <person name="O'Connell R.J."/>
        </authorList>
    </citation>
    <scope>NUCLEOTIDE SEQUENCE [LARGE SCALE GENOMIC DNA]</scope>
    <source>
        <strain evidence="3">CBS 520.97</strain>
    </source>
</reference>
<keyword evidence="3" id="KW-1185">Reference proteome</keyword>
<dbReference type="InterPro" id="IPR044053">
    <property type="entry name" value="AsaB-like"/>
</dbReference>
<sequence length="278" mass="32204">MSAMHDFRPVRTTLNFIKVKGDGSDDLVSYMDKPETQVKPFDTREVTVHDVSGHEDHFTLERHGFQWFRHTSPFKDFDDERLIKEVYYPETEELLRELLGVKRVIAANHMVRRGDRVDHPAKPCHKVHFDSSISYAHQLLHDFFPGEADELMKYRVVMVNAWRPLAPVLRDPLCIGEAHSVPPEDEVTISIRHSTDETIPKMETNEVRYGEGHKWFYKSGMTPDDVLVFKTFDSKTDGRARRVAHSAFEETPSAADGLPGRQSIELRAFVFYESETWD</sequence>
<accession>A0AAX4J1H1</accession>
<dbReference type="EMBL" id="CP137313">
    <property type="protein sequence ID" value="WQF89211.1"/>
    <property type="molecule type" value="Genomic_DNA"/>
</dbReference>
<organism evidence="2 3">
    <name type="scientific">Colletotrichum destructivum</name>
    <dbReference type="NCBI Taxonomy" id="34406"/>
    <lineage>
        <taxon>Eukaryota</taxon>
        <taxon>Fungi</taxon>
        <taxon>Dikarya</taxon>
        <taxon>Ascomycota</taxon>
        <taxon>Pezizomycotina</taxon>
        <taxon>Sordariomycetes</taxon>
        <taxon>Hypocreomycetidae</taxon>
        <taxon>Glomerellales</taxon>
        <taxon>Glomerellaceae</taxon>
        <taxon>Colletotrichum</taxon>
        <taxon>Colletotrichum destructivum species complex</taxon>
    </lineage>
</organism>
<gene>
    <name evidence="2" type="ORF">CDEST_14225</name>
</gene>
<protein>
    <submittedName>
        <fullName evidence="2">Hydroxylase/desaturase AsaB</fullName>
    </submittedName>
</protein>
<dbReference type="GeneID" id="87950725"/>
<dbReference type="PANTHER" id="PTHR34598:SF3">
    <property type="entry name" value="OXIDOREDUCTASE AN1597"/>
    <property type="match status" value="1"/>
</dbReference>